<evidence type="ECO:0000256" key="2">
    <source>
        <dbReference type="SAM" id="SignalP"/>
    </source>
</evidence>
<organism evidence="4 5">
    <name type="scientific">Corynebacterium kroppenstedtii</name>
    <dbReference type="NCBI Taxonomy" id="161879"/>
    <lineage>
        <taxon>Bacteria</taxon>
        <taxon>Bacillati</taxon>
        <taxon>Actinomycetota</taxon>
        <taxon>Actinomycetes</taxon>
        <taxon>Mycobacteriales</taxon>
        <taxon>Corynebacteriaceae</taxon>
        <taxon>Corynebacterium</taxon>
    </lineage>
</organism>
<evidence type="ECO:0000313" key="4">
    <source>
        <dbReference type="EMBL" id="PZR06853.1"/>
    </source>
</evidence>
<dbReference type="EMBL" id="QFRA01000001">
    <property type="protein sequence ID" value="PZR06853.1"/>
    <property type="molecule type" value="Genomic_DNA"/>
</dbReference>
<reference evidence="4 5" key="1">
    <citation type="submission" date="2017-08" db="EMBL/GenBank/DDBJ databases">
        <title>Infants hospitalized years apart are colonized by the same room-sourced microbial strains.</title>
        <authorList>
            <person name="Brooks B."/>
            <person name="Olm M.R."/>
            <person name="Firek B.A."/>
            <person name="Baker R."/>
            <person name="Thomas B.C."/>
            <person name="Morowitz M.J."/>
            <person name="Banfield J.F."/>
        </authorList>
    </citation>
    <scope>NUCLEOTIDE SEQUENCE [LARGE SCALE GENOMIC DNA]</scope>
    <source>
        <strain evidence="4">S2_003_000_R1_3</strain>
    </source>
</reference>
<feature type="chain" id="PRO_5039311768" description="Septum formation-related domain-containing protein" evidence="2">
    <location>
        <begin position="25"/>
        <end position="343"/>
    </location>
</feature>
<dbReference type="Pfam" id="PF13845">
    <property type="entry name" value="Septum_form"/>
    <property type="match status" value="1"/>
</dbReference>
<accession>A0A2W5T1X4</accession>
<name>A0A2W5T1X4_9CORY</name>
<sequence length="343" mass="36833">MKPTVRRSSVIVGLVALLCGGSAAGTFTYAQEKHSDSASNTPQTAPGEDKESKQKSFTNADAGQCLDWKTSSDGTVSDFQTVDCAKSHRFEVSHRENLAAYPASEFGSNAGMPSRKRQAELSDELCKQPTLSYLGGKFDPTGRFTIAPILPPQKSWADGDRTLLCGLQVTGNDGHASAITGKAAAQDQSPVFKPGECVAVTEKKDDKQNKQTDNGTSVDATAQVVDCNADHQYEVTDIVDLGEKFKEYPSTEDQNEYLNKRCTDSVTAFIGGDGKLYNSTLEPFWTTLTEDSWKGGSRNVNCSLIKTGDNNSLSTLKGSAKGEFTINGNPPPPQPSRAPKRGN</sequence>
<evidence type="ECO:0000313" key="5">
    <source>
        <dbReference type="Proteomes" id="UP000249432"/>
    </source>
</evidence>
<feature type="domain" description="Septum formation-related" evidence="3">
    <location>
        <begin position="62"/>
        <end position="302"/>
    </location>
</feature>
<feature type="region of interest" description="Disordered" evidence="1">
    <location>
        <begin position="32"/>
        <end position="58"/>
    </location>
</feature>
<gene>
    <name evidence="4" type="ORF">DI525_00860</name>
</gene>
<protein>
    <recommendedName>
        <fullName evidence="3">Septum formation-related domain-containing protein</fullName>
    </recommendedName>
</protein>
<dbReference type="AlphaFoldDB" id="A0A2W5T1X4"/>
<dbReference type="Proteomes" id="UP000249432">
    <property type="component" value="Unassembled WGS sequence"/>
</dbReference>
<dbReference type="RefSeq" id="WP_303733916.1">
    <property type="nucleotide sequence ID" value="NZ_CAKZHK010000006.1"/>
</dbReference>
<feature type="region of interest" description="Disordered" evidence="1">
    <location>
        <begin position="316"/>
        <end position="343"/>
    </location>
</feature>
<feature type="region of interest" description="Disordered" evidence="1">
    <location>
        <begin position="104"/>
        <end position="123"/>
    </location>
</feature>
<evidence type="ECO:0000259" key="3">
    <source>
        <dbReference type="Pfam" id="PF13845"/>
    </source>
</evidence>
<comment type="caution">
    <text evidence="4">The sequence shown here is derived from an EMBL/GenBank/DDBJ whole genome shotgun (WGS) entry which is preliminary data.</text>
</comment>
<dbReference type="InterPro" id="IPR026004">
    <property type="entry name" value="Septum_form"/>
</dbReference>
<feature type="signal peptide" evidence="2">
    <location>
        <begin position="1"/>
        <end position="24"/>
    </location>
</feature>
<evidence type="ECO:0000256" key="1">
    <source>
        <dbReference type="SAM" id="MobiDB-lite"/>
    </source>
</evidence>
<proteinExistence type="predicted"/>
<keyword evidence="2" id="KW-0732">Signal</keyword>